<comment type="subcellular location">
    <subcellularLocation>
        <location evidence="1 7">Cell membrane</location>
        <topology evidence="1 7">Multi-pass membrane protein</topology>
    </subcellularLocation>
</comment>
<proteinExistence type="inferred from homology"/>
<dbReference type="PANTHER" id="PTHR30193">
    <property type="entry name" value="ABC TRANSPORTER PERMEASE PROTEIN"/>
    <property type="match status" value="1"/>
</dbReference>
<evidence type="ECO:0000259" key="8">
    <source>
        <dbReference type="PROSITE" id="PS50928"/>
    </source>
</evidence>
<evidence type="ECO:0000313" key="9">
    <source>
        <dbReference type="EMBL" id="NYE03436.1"/>
    </source>
</evidence>
<evidence type="ECO:0000256" key="1">
    <source>
        <dbReference type="ARBA" id="ARBA00004651"/>
    </source>
</evidence>
<keyword evidence="4 7" id="KW-0812">Transmembrane</keyword>
<reference evidence="10" key="2">
    <citation type="submission" date="2020-08" db="EMBL/GenBank/DDBJ databases">
        <title>The Agave Microbiome: Exploring the role of microbial communities in plant adaptations to desert environments.</title>
        <authorList>
            <person name="Partida-Martinez L.P."/>
        </authorList>
    </citation>
    <scope>NUCLEOTIDE SEQUENCE [LARGE SCALE GENOMIC DNA]</scope>
    <source>
        <strain evidence="10">AT2.8</strain>
    </source>
</reference>
<keyword evidence="5 7" id="KW-1133">Transmembrane helix</keyword>
<reference evidence="10" key="1">
    <citation type="submission" date="2020-07" db="EMBL/GenBank/DDBJ databases">
        <authorList>
            <person name="Partida-Martinez L."/>
            <person name="Huntemann M."/>
            <person name="Clum A."/>
            <person name="Wang J."/>
            <person name="Palaniappan K."/>
            <person name="Ritter S."/>
            <person name="Chen I.-M."/>
            <person name="Stamatis D."/>
            <person name="Reddy T."/>
            <person name="O'Malley R."/>
            <person name="Daum C."/>
            <person name="Shapiro N."/>
            <person name="Ivanova N."/>
            <person name="Kyrpides N."/>
            <person name="Woyke T."/>
        </authorList>
    </citation>
    <scope>NUCLEOTIDE SEQUENCE [LARGE SCALE GENOMIC DNA]</scope>
    <source>
        <strain evidence="10">AT2.8</strain>
    </source>
</reference>
<dbReference type="PANTHER" id="PTHR30193:SF37">
    <property type="entry name" value="INNER MEMBRANE ABC TRANSPORTER PERMEASE PROTEIN YCJO"/>
    <property type="match status" value="1"/>
</dbReference>
<evidence type="ECO:0000256" key="3">
    <source>
        <dbReference type="ARBA" id="ARBA00022475"/>
    </source>
</evidence>
<dbReference type="PROSITE" id="PS50928">
    <property type="entry name" value="ABC_TM1"/>
    <property type="match status" value="1"/>
</dbReference>
<evidence type="ECO:0000256" key="5">
    <source>
        <dbReference type="ARBA" id="ARBA00022989"/>
    </source>
</evidence>
<name>A0A852T6F2_9BACI</name>
<dbReference type="InterPro" id="IPR000515">
    <property type="entry name" value="MetI-like"/>
</dbReference>
<dbReference type="Pfam" id="PF00528">
    <property type="entry name" value="BPD_transp_1"/>
    <property type="match status" value="1"/>
</dbReference>
<comment type="similarity">
    <text evidence="7">Belongs to the binding-protein-dependent transport system permease family.</text>
</comment>
<dbReference type="EMBL" id="JACCBX010000001">
    <property type="protein sequence ID" value="NYE03436.1"/>
    <property type="molecule type" value="Genomic_DNA"/>
</dbReference>
<dbReference type="InterPro" id="IPR051393">
    <property type="entry name" value="ABC_transporter_permease"/>
</dbReference>
<sequence length="184" mass="20518">MSIVGIIMQNMFAFEGGFMNEFLLSMHIIDEPINWLGGPNLAMTSVVIVGVWKGFGIKVIYWLAGLQTLPKDIYEAAKIDGANLIQQFVYITVPLLIPFLIVITFFQTVWAFNVFDLVKTFTNGGPLFGTDMVPLYIYRYAFEMDGGLPRMGFASAAGIVYGMATMVITLILGALVRKYGKNRY</sequence>
<comment type="caution">
    <text evidence="9">The sequence shown here is derived from an EMBL/GenBank/DDBJ whole genome shotgun (WGS) entry which is preliminary data.</text>
</comment>
<feature type="transmembrane region" description="Helical" evidence="7">
    <location>
        <begin position="12"/>
        <end position="29"/>
    </location>
</feature>
<feature type="domain" description="ABC transmembrane type-1" evidence="8">
    <location>
        <begin position="1"/>
        <end position="172"/>
    </location>
</feature>
<dbReference type="GO" id="GO:0055085">
    <property type="term" value="P:transmembrane transport"/>
    <property type="evidence" value="ECO:0007669"/>
    <property type="project" value="InterPro"/>
</dbReference>
<gene>
    <name evidence="9" type="ORF">F4694_000155</name>
</gene>
<keyword evidence="3" id="KW-1003">Cell membrane</keyword>
<evidence type="ECO:0000256" key="4">
    <source>
        <dbReference type="ARBA" id="ARBA00022692"/>
    </source>
</evidence>
<accession>A0A852T6F2</accession>
<feature type="transmembrane region" description="Helical" evidence="7">
    <location>
        <begin position="41"/>
        <end position="64"/>
    </location>
</feature>
<protein>
    <submittedName>
        <fullName evidence="9">ABC-type sugar transport system permease subunit</fullName>
    </submittedName>
</protein>
<evidence type="ECO:0000256" key="2">
    <source>
        <dbReference type="ARBA" id="ARBA00022448"/>
    </source>
</evidence>
<organism evidence="9 10">
    <name type="scientific">Neobacillus niacini</name>
    <dbReference type="NCBI Taxonomy" id="86668"/>
    <lineage>
        <taxon>Bacteria</taxon>
        <taxon>Bacillati</taxon>
        <taxon>Bacillota</taxon>
        <taxon>Bacilli</taxon>
        <taxon>Bacillales</taxon>
        <taxon>Bacillaceae</taxon>
        <taxon>Neobacillus</taxon>
    </lineage>
</organism>
<evidence type="ECO:0000256" key="7">
    <source>
        <dbReference type="RuleBase" id="RU363032"/>
    </source>
</evidence>
<evidence type="ECO:0000256" key="6">
    <source>
        <dbReference type="ARBA" id="ARBA00023136"/>
    </source>
</evidence>
<evidence type="ECO:0000313" key="10">
    <source>
        <dbReference type="Proteomes" id="UP000548423"/>
    </source>
</evidence>
<dbReference type="Proteomes" id="UP000548423">
    <property type="component" value="Unassembled WGS sequence"/>
</dbReference>
<keyword evidence="2 7" id="KW-0813">Transport</keyword>
<dbReference type="InterPro" id="IPR035906">
    <property type="entry name" value="MetI-like_sf"/>
</dbReference>
<keyword evidence="6 7" id="KW-0472">Membrane</keyword>
<dbReference type="SUPFAM" id="SSF161098">
    <property type="entry name" value="MetI-like"/>
    <property type="match status" value="1"/>
</dbReference>
<dbReference type="CDD" id="cd06261">
    <property type="entry name" value="TM_PBP2"/>
    <property type="match status" value="1"/>
</dbReference>
<dbReference type="Gene3D" id="1.10.3720.10">
    <property type="entry name" value="MetI-like"/>
    <property type="match status" value="1"/>
</dbReference>
<dbReference type="GO" id="GO:0005886">
    <property type="term" value="C:plasma membrane"/>
    <property type="evidence" value="ECO:0007669"/>
    <property type="project" value="UniProtKB-SubCell"/>
</dbReference>
<feature type="transmembrane region" description="Helical" evidence="7">
    <location>
        <begin position="153"/>
        <end position="176"/>
    </location>
</feature>
<feature type="transmembrane region" description="Helical" evidence="7">
    <location>
        <begin position="88"/>
        <end position="112"/>
    </location>
</feature>
<dbReference type="AlphaFoldDB" id="A0A852T6F2"/>
<keyword evidence="9" id="KW-0762">Sugar transport</keyword>